<evidence type="ECO:0000259" key="2">
    <source>
        <dbReference type="Pfam" id="PF06742"/>
    </source>
</evidence>
<evidence type="ECO:0000313" key="4">
    <source>
        <dbReference type="EMBL" id="SEL87730.1"/>
    </source>
</evidence>
<proteinExistence type="predicted"/>
<dbReference type="EMBL" id="FOAW01000016">
    <property type="protein sequence ID" value="SEL87730.1"/>
    <property type="molecule type" value="Genomic_DNA"/>
</dbReference>
<keyword evidence="1" id="KW-0732">Signal</keyword>
<name>A0A1H7TSC0_9NOCA</name>
<dbReference type="SUPFAM" id="SSF160935">
    <property type="entry name" value="VPA0735-like"/>
    <property type="match status" value="1"/>
</dbReference>
<dbReference type="InterPro" id="IPR037050">
    <property type="entry name" value="DUF1254_sf"/>
</dbReference>
<protein>
    <submittedName>
        <fullName evidence="4">Uncharacterized conserved protein</fullName>
    </submittedName>
</protein>
<dbReference type="Gene3D" id="2.60.40.1610">
    <property type="entry name" value="Domain of unknown function DUF1254"/>
    <property type="match status" value="1"/>
</dbReference>
<organism evidence="4 5">
    <name type="scientific">Rhodococcus maanshanensis</name>
    <dbReference type="NCBI Taxonomy" id="183556"/>
    <lineage>
        <taxon>Bacteria</taxon>
        <taxon>Bacillati</taxon>
        <taxon>Actinomycetota</taxon>
        <taxon>Actinomycetes</taxon>
        <taxon>Mycobacteriales</taxon>
        <taxon>Nocardiaceae</taxon>
        <taxon>Rhodococcus</taxon>
    </lineage>
</organism>
<dbReference type="RefSeq" id="WP_343286938.1">
    <property type="nucleotide sequence ID" value="NZ_FOAW01000016.1"/>
</dbReference>
<feature type="chain" id="PRO_5038923910" evidence="1">
    <location>
        <begin position="27"/>
        <end position="451"/>
    </location>
</feature>
<reference evidence="5" key="1">
    <citation type="submission" date="2016-10" db="EMBL/GenBank/DDBJ databases">
        <authorList>
            <person name="Varghese N."/>
            <person name="Submissions S."/>
        </authorList>
    </citation>
    <scope>NUCLEOTIDE SEQUENCE [LARGE SCALE GENOMIC DNA]</scope>
    <source>
        <strain evidence="5">DSM 44675</strain>
    </source>
</reference>
<evidence type="ECO:0000313" key="5">
    <source>
        <dbReference type="Proteomes" id="UP000198677"/>
    </source>
</evidence>
<feature type="domain" description="DUF1214" evidence="2">
    <location>
        <begin position="328"/>
        <end position="438"/>
    </location>
</feature>
<evidence type="ECO:0000256" key="1">
    <source>
        <dbReference type="SAM" id="SignalP"/>
    </source>
</evidence>
<feature type="signal peptide" evidence="1">
    <location>
        <begin position="1"/>
        <end position="26"/>
    </location>
</feature>
<dbReference type="PANTHER" id="PTHR36509:SF2">
    <property type="entry name" value="BLL3101 PROTEIN"/>
    <property type="match status" value="1"/>
</dbReference>
<keyword evidence="5" id="KW-1185">Reference proteome</keyword>
<sequence length="451" mass="47257">MRRRRVAVLSALVLVAGLLGGCATQEQDSATDQAEIAADGYVYGYAPVALARTRANMICLLPVNQLYSQSAMSGPETRVVVAPNADTLYSIAWLDLRSGPVLLTHPEMGERYFDFQLLDMYTNVFGNIGTRETGQAAGSHVIVPPGWHGETPAGAAVIESPTWDAWVIGRTLVESDADLAAARAAQQQYAMTVLTSPIPDAPPPLPPTDCGNNPAPQAIAGSGPKVFDELSAILAANPPPEADAPMLEQLATLGVTPGATPSSGEPDDVTAMAAGVVRGDKQIVGLASTSSGGDGPWSSLQDAGRYGTDYLHRAGVAKIGLGANVPEESMYYVARTDAGGAALRGDGDGYRLHFPADGLPPIDERGFWSVTLYGPDMFFVANPLGRYAIGDRTPGLVRGADGSLDLWIGAKPPASGPSNWLPAPPGEFVLMLRSYLPTDQSWTPPAPEPGR</sequence>
<dbReference type="InterPro" id="IPR010621">
    <property type="entry name" value="DUF1214"/>
</dbReference>
<dbReference type="InterPro" id="IPR010679">
    <property type="entry name" value="DUF1254"/>
</dbReference>
<dbReference type="Gene3D" id="2.60.120.600">
    <property type="entry name" value="Domain of unknown function DUF1214, C-terminal domain"/>
    <property type="match status" value="1"/>
</dbReference>
<dbReference type="Pfam" id="PF06742">
    <property type="entry name" value="DUF1214"/>
    <property type="match status" value="1"/>
</dbReference>
<dbReference type="PANTHER" id="PTHR36509">
    <property type="entry name" value="BLL3101 PROTEIN"/>
    <property type="match status" value="1"/>
</dbReference>
<evidence type="ECO:0000259" key="3">
    <source>
        <dbReference type="Pfam" id="PF06863"/>
    </source>
</evidence>
<dbReference type="Proteomes" id="UP000198677">
    <property type="component" value="Unassembled WGS sequence"/>
</dbReference>
<dbReference type="PROSITE" id="PS51257">
    <property type="entry name" value="PROKAR_LIPOPROTEIN"/>
    <property type="match status" value="1"/>
</dbReference>
<gene>
    <name evidence="4" type="ORF">SAMN05444583_11686</name>
</gene>
<dbReference type="Pfam" id="PF06863">
    <property type="entry name" value="DUF1254"/>
    <property type="match status" value="1"/>
</dbReference>
<dbReference type="AlphaFoldDB" id="A0A1H7TSC0"/>
<feature type="domain" description="DUF1254" evidence="3">
    <location>
        <begin position="63"/>
        <end position="192"/>
    </location>
</feature>
<dbReference type="InterPro" id="IPR037049">
    <property type="entry name" value="DUF1214_C_sf"/>
</dbReference>
<accession>A0A1H7TSC0</accession>